<gene>
    <name evidence="2" type="primary">LOC142166367</name>
</gene>
<protein>
    <submittedName>
        <fullName evidence="2">Uncharacterized protein LOC142166367</fullName>
    </submittedName>
</protein>
<accession>A0AC58S998</accession>
<evidence type="ECO:0000313" key="1">
    <source>
        <dbReference type="Proteomes" id="UP000790787"/>
    </source>
</evidence>
<organism evidence="1 2">
    <name type="scientific">Nicotiana tabacum</name>
    <name type="common">Common tobacco</name>
    <dbReference type="NCBI Taxonomy" id="4097"/>
    <lineage>
        <taxon>Eukaryota</taxon>
        <taxon>Viridiplantae</taxon>
        <taxon>Streptophyta</taxon>
        <taxon>Embryophyta</taxon>
        <taxon>Tracheophyta</taxon>
        <taxon>Spermatophyta</taxon>
        <taxon>Magnoliopsida</taxon>
        <taxon>eudicotyledons</taxon>
        <taxon>Gunneridae</taxon>
        <taxon>Pentapetalae</taxon>
        <taxon>asterids</taxon>
        <taxon>lamiids</taxon>
        <taxon>Solanales</taxon>
        <taxon>Solanaceae</taxon>
        <taxon>Nicotianoideae</taxon>
        <taxon>Nicotianeae</taxon>
        <taxon>Nicotiana</taxon>
    </lineage>
</organism>
<name>A0AC58S998_TOBAC</name>
<reference evidence="1" key="1">
    <citation type="journal article" date="2014" name="Nat. Commun.">
        <title>The tobacco genome sequence and its comparison with those of tomato and potato.</title>
        <authorList>
            <person name="Sierro N."/>
            <person name="Battey J.N."/>
            <person name="Ouadi S."/>
            <person name="Bakaher N."/>
            <person name="Bovet L."/>
            <person name="Willig A."/>
            <person name="Goepfert S."/>
            <person name="Peitsch M.C."/>
            <person name="Ivanov N.V."/>
        </authorList>
    </citation>
    <scope>NUCLEOTIDE SEQUENCE [LARGE SCALE GENOMIC DNA]</scope>
</reference>
<proteinExistence type="predicted"/>
<dbReference type="Proteomes" id="UP000790787">
    <property type="component" value="Chromosome 2"/>
</dbReference>
<sequence>MARQKARVQWLKLGDSNTSYFHACLKNMIAQNQIRNLVTADRDILQNKDSIEAANIEFYKQLLGSSARQLPCVRHEVMQMGNVLSRQQQLKLIKPVTRSEIEAVLNETDDQKAPRIDGYNTLFFKKTWNVIGDDITEAVMGFFQSTDMFQSVNYTYVTLIPKHEPGFRYHPKCAKMKNVQLSFVDDLLLFSRGDVQSVQLLVDYFTLFSQASGLNANLLKSSIYFGGVSNNVQKQILDLLGINKGELPIRYLGVPLNSKRLSVIQCQPLIDKMIGKITSWTLRLLSYASRVQLIKSVLFSIQLYWSQLFLLPKKIIVLIERICRTFLWTGNVEVSKKALLAWDKLCLSKTAGGLNLLNIHLWNKAAMCKLLWNLSKKKYIL</sequence>
<keyword evidence="1" id="KW-1185">Reference proteome</keyword>
<dbReference type="RefSeq" id="XP_075081556.1">
    <property type="nucleotide sequence ID" value="XM_075225455.1"/>
</dbReference>
<evidence type="ECO:0000313" key="2">
    <source>
        <dbReference type="RefSeq" id="XP_075081556.1"/>
    </source>
</evidence>
<reference evidence="2" key="2">
    <citation type="submission" date="2025-08" db="UniProtKB">
        <authorList>
            <consortium name="RefSeq"/>
        </authorList>
    </citation>
    <scope>IDENTIFICATION</scope>
    <source>
        <tissue evidence="2">Leaf</tissue>
    </source>
</reference>